<organism evidence="1 2">
    <name type="scientific">Methylomonas methanica</name>
    <dbReference type="NCBI Taxonomy" id="421"/>
    <lineage>
        <taxon>Bacteria</taxon>
        <taxon>Pseudomonadati</taxon>
        <taxon>Pseudomonadota</taxon>
        <taxon>Gammaproteobacteria</taxon>
        <taxon>Methylococcales</taxon>
        <taxon>Methylococcaceae</taxon>
        <taxon>Methylomonas</taxon>
    </lineage>
</organism>
<reference evidence="2" key="1">
    <citation type="submission" date="2016-03" db="EMBL/GenBank/DDBJ databases">
        <authorList>
            <person name="Heylen K."/>
            <person name="De Vos P."/>
            <person name="Vekeman B."/>
        </authorList>
    </citation>
    <scope>NUCLEOTIDE SEQUENCE [LARGE SCALE GENOMIC DNA]</scope>
    <source>
        <strain evidence="2">R-45363</strain>
    </source>
</reference>
<comment type="caution">
    <text evidence="1">The sequence shown here is derived from an EMBL/GenBank/DDBJ whole genome shotgun (WGS) entry which is preliminary data.</text>
</comment>
<evidence type="ECO:0000313" key="1">
    <source>
        <dbReference type="EMBL" id="OAI07114.1"/>
    </source>
</evidence>
<gene>
    <name evidence="1" type="ORF">A1332_09575</name>
</gene>
<protein>
    <submittedName>
        <fullName evidence="1">Uncharacterized protein</fullName>
    </submittedName>
</protein>
<dbReference type="OrthoDB" id="9809349at2"/>
<dbReference type="RefSeq" id="WP_064007686.1">
    <property type="nucleotide sequence ID" value="NZ_LUUG01000052.1"/>
</dbReference>
<dbReference type="Proteomes" id="UP000078090">
    <property type="component" value="Unassembled WGS sequence"/>
</dbReference>
<name>A0A177MNZ6_METMH</name>
<proteinExistence type="predicted"/>
<accession>A0A177MNZ6</accession>
<dbReference type="AlphaFoldDB" id="A0A177MNZ6"/>
<evidence type="ECO:0000313" key="2">
    <source>
        <dbReference type="Proteomes" id="UP000078090"/>
    </source>
</evidence>
<dbReference type="EMBL" id="LUUG01000052">
    <property type="protein sequence ID" value="OAI07114.1"/>
    <property type="molecule type" value="Genomic_DNA"/>
</dbReference>
<sequence length="76" mass="8603">MRQAVLREILCVDANRQIHIDIPADMGDQFEVIVMPVGTNSAIQLSEDEQLLLANYSAVIESNPEEDALWEKYVRS</sequence>